<dbReference type="InterPro" id="IPR010273">
    <property type="entry name" value="DUF881"/>
</dbReference>
<dbReference type="PANTHER" id="PTHR37313">
    <property type="entry name" value="UPF0749 PROTEIN RV1825"/>
    <property type="match status" value="1"/>
</dbReference>
<keyword evidence="2" id="KW-0732">Signal</keyword>
<evidence type="ECO:0000313" key="4">
    <source>
        <dbReference type="Proteomes" id="UP000199012"/>
    </source>
</evidence>
<dbReference type="EMBL" id="FOKA01000016">
    <property type="protein sequence ID" value="SFB35075.1"/>
    <property type="molecule type" value="Genomic_DNA"/>
</dbReference>
<feature type="chain" id="PRO_5039663741" evidence="2">
    <location>
        <begin position="27"/>
        <end position="246"/>
    </location>
</feature>
<dbReference type="Pfam" id="PF05949">
    <property type="entry name" value="DUF881"/>
    <property type="match status" value="1"/>
</dbReference>
<dbReference type="OrthoDB" id="3214641at2"/>
<dbReference type="GO" id="GO:0005886">
    <property type="term" value="C:plasma membrane"/>
    <property type="evidence" value="ECO:0007669"/>
    <property type="project" value="TreeGrafter"/>
</dbReference>
<proteinExistence type="inferred from homology"/>
<feature type="signal peptide" evidence="2">
    <location>
        <begin position="1"/>
        <end position="26"/>
    </location>
</feature>
<dbReference type="STRING" id="988821.SAMN05421867_11671"/>
<dbReference type="PANTHER" id="PTHR37313:SF4">
    <property type="entry name" value="CONSERVED MEMBRANE PROTEIN-RELATED"/>
    <property type="match status" value="1"/>
</dbReference>
<organism evidence="3 4">
    <name type="scientific">Cellulomonas marina</name>
    <dbReference type="NCBI Taxonomy" id="988821"/>
    <lineage>
        <taxon>Bacteria</taxon>
        <taxon>Bacillati</taxon>
        <taxon>Actinomycetota</taxon>
        <taxon>Actinomycetes</taxon>
        <taxon>Micrococcales</taxon>
        <taxon>Cellulomonadaceae</taxon>
        <taxon>Cellulomonas</taxon>
    </lineage>
</organism>
<comment type="similarity">
    <text evidence="1">Belongs to the UPF0749 family.</text>
</comment>
<evidence type="ECO:0000256" key="2">
    <source>
        <dbReference type="SAM" id="SignalP"/>
    </source>
</evidence>
<dbReference type="AlphaFoldDB" id="A0A1I1AAS5"/>
<sequence>MTTSPRRLRPALSIGVVAALSAVLFAANARVADGSATRQPQDLAGLLEAESDRVTGLAGRVDALRAEVDALSEGIAAAEGAPAPTPAPALLVAGGTVPVSGPGLTVQLDDAPPDQPGVDADILVVHQQDLQAVINALWAGGAEAMTLMGQRVVSTTAFECVGNVLRLHGRVFSPPYTVQAVGDPESLRAALGRSREVRLYQEAVDEYGLGWSVAAEDRLRLPAYTGVTDLGTARVPDDVDALAVAP</sequence>
<protein>
    <submittedName>
        <fullName evidence="3">Uncharacterized conserved protein YlxW, UPF0749 family</fullName>
    </submittedName>
</protein>
<gene>
    <name evidence="3" type="ORF">SAMN05421867_11671</name>
</gene>
<accession>A0A1I1AAS5</accession>
<evidence type="ECO:0000256" key="1">
    <source>
        <dbReference type="ARBA" id="ARBA00009108"/>
    </source>
</evidence>
<keyword evidence="4" id="KW-1185">Reference proteome</keyword>
<name>A0A1I1AAS5_9CELL</name>
<dbReference type="Gene3D" id="3.30.70.1880">
    <property type="entry name" value="Protein of unknown function DUF881"/>
    <property type="match status" value="1"/>
</dbReference>
<reference evidence="3 4" key="1">
    <citation type="submission" date="2016-10" db="EMBL/GenBank/DDBJ databases">
        <authorList>
            <person name="de Groot N.N."/>
        </authorList>
    </citation>
    <scope>NUCLEOTIDE SEQUENCE [LARGE SCALE GENOMIC DNA]</scope>
    <source>
        <strain evidence="3 4">CGMCC 4.6945</strain>
    </source>
</reference>
<dbReference type="RefSeq" id="WP_090034303.1">
    <property type="nucleotide sequence ID" value="NZ_BONM01000032.1"/>
</dbReference>
<dbReference type="Proteomes" id="UP000199012">
    <property type="component" value="Unassembled WGS sequence"/>
</dbReference>
<evidence type="ECO:0000313" key="3">
    <source>
        <dbReference type="EMBL" id="SFB35075.1"/>
    </source>
</evidence>